<protein>
    <recommendedName>
        <fullName evidence="4">Rab9 effector protein with kelch motifs</fullName>
    </recommendedName>
</protein>
<dbReference type="AlphaFoldDB" id="A0A9F5IME3"/>
<dbReference type="SMART" id="SM00612">
    <property type="entry name" value="Kelch"/>
    <property type="match status" value="2"/>
</dbReference>
<keyword evidence="6" id="KW-1185">Reference proteome</keyword>
<dbReference type="SUPFAM" id="SSF117281">
    <property type="entry name" value="Kelch motif"/>
    <property type="match status" value="1"/>
</dbReference>
<organism evidence="6 7">
    <name type="scientific">Python bivittatus</name>
    <name type="common">Burmese python</name>
    <name type="synonym">Python molurus bivittatus</name>
    <dbReference type="NCBI Taxonomy" id="176946"/>
    <lineage>
        <taxon>Eukaryota</taxon>
        <taxon>Metazoa</taxon>
        <taxon>Chordata</taxon>
        <taxon>Craniata</taxon>
        <taxon>Vertebrata</taxon>
        <taxon>Euteleostomi</taxon>
        <taxon>Lepidosauria</taxon>
        <taxon>Squamata</taxon>
        <taxon>Bifurcata</taxon>
        <taxon>Unidentata</taxon>
        <taxon>Episquamata</taxon>
        <taxon>Toxicofera</taxon>
        <taxon>Serpentes</taxon>
        <taxon>Henophidia</taxon>
        <taxon>Pythonidae</taxon>
        <taxon>Python</taxon>
    </lineage>
</organism>
<dbReference type="Pfam" id="PF24681">
    <property type="entry name" value="Kelch_KLHDC2_KLHL20_DRC7"/>
    <property type="match status" value="1"/>
</dbReference>
<evidence type="ECO:0000256" key="3">
    <source>
        <dbReference type="ARBA" id="ARBA00037224"/>
    </source>
</evidence>
<dbReference type="Gene3D" id="2.120.10.80">
    <property type="entry name" value="Kelch-type beta propeller"/>
    <property type="match status" value="2"/>
</dbReference>
<evidence type="ECO:0000256" key="5">
    <source>
        <dbReference type="SAM" id="MobiDB-lite"/>
    </source>
</evidence>
<proteinExistence type="predicted"/>
<dbReference type="PANTHER" id="PTHR46647:SF1">
    <property type="entry name" value="RAB9 EFFECTOR PROTEIN WITH KELCH MOTIFS"/>
    <property type="match status" value="1"/>
</dbReference>
<keyword evidence="2" id="KW-0677">Repeat</keyword>
<name>A0A9F5IME3_PYTBI</name>
<comment type="function">
    <text evidence="3">Rab9 effector required for endosome to trans-Golgi network (TGN) transport.</text>
</comment>
<reference evidence="7" key="1">
    <citation type="submission" date="2025-08" db="UniProtKB">
        <authorList>
            <consortium name="RefSeq"/>
        </authorList>
    </citation>
    <scope>IDENTIFICATION</scope>
    <source>
        <tissue evidence="7">Liver</tissue>
    </source>
</reference>
<accession>A0A9F5IME3</accession>
<dbReference type="Proteomes" id="UP000695026">
    <property type="component" value="Unplaced"/>
</dbReference>
<dbReference type="PANTHER" id="PTHR46647">
    <property type="entry name" value="RAB9 EFFECTOR PROTEIN WITH KELCH MOTIFS"/>
    <property type="match status" value="1"/>
</dbReference>
<evidence type="ECO:0000313" key="6">
    <source>
        <dbReference type="Proteomes" id="UP000695026"/>
    </source>
</evidence>
<dbReference type="InterPro" id="IPR015915">
    <property type="entry name" value="Kelch-typ_b-propeller"/>
</dbReference>
<evidence type="ECO:0000256" key="4">
    <source>
        <dbReference type="ARBA" id="ARBA00039295"/>
    </source>
</evidence>
<dbReference type="GeneID" id="103068207"/>
<keyword evidence="1" id="KW-0880">Kelch repeat</keyword>
<dbReference type="InterPro" id="IPR006652">
    <property type="entry name" value="Kelch_1"/>
</dbReference>
<gene>
    <name evidence="7" type="primary">RABEPK</name>
</gene>
<feature type="region of interest" description="Disordered" evidence="5">
    <location>
        <begin position="303"/>
        <end position="323"/>
    </location>
</feature>
<evidence type="ECO:0000313" key="7">
    <source>
        <dbReference type="RefSeq" id="XP_025022122.1"/>
    </source>
</evidence>
<dbReference type="RefSeq" id="XP_025022122.1">
    <property type="nucleotide sequence ID" value="XM_025166354.1"/>
</dbReference>
<dbReference type="CTD" id="10244"/>
<evidence type="ECO:0000256" key="2">
    <source>
        <dbReference type="ARBA" id="ARBA00022737"/>
    </source>
</evidence>
<dbReference type="InterPro" id="IPR052124">
    <property type="entry name" value="Rab9_kelch_effector"/>
</dbReference>
<evidence type="ECO:0000256" key="1">
    <source>
        <dbReference type="ARBA" id="ARBA00022441"/>
    </source>
</evidence>
<sequence>MSSKPGTPGWDRYSLALCGKSPCARVGQNSLYLPPLEPGSRNGKVVIIAGANPSGSFADSYFIDLDANCWTAPGWVGLLPRYEHAAFVPTSQPNTLWVYGGATETGNRDCVQVLDLETGSWEKTSVTGNPPSPRTFHTSSAAIGDRLYVFGGGEKGVDPVKDQQLHIFDSATFTWLQPDVRGQPPAPRHGHVVVAVENRLFVHGGLAGDTFYDDLFSIDIKDLRWEMLSTSGSIPGGRAAHSAVAFQGHIYIFGGMDSTGELNTMYKYHIEKANWTRLEFNAPLPLGRLDHSMCIIPWETSGKDTRNRKETQGPVRGEGPGQGGREERLVHLCLVFGGMNIKGEIYNDCIVSVLE</sequence>